<dbReference type="SUPFAM" id="SSF103473">
    <property type="entry name" value="MFS general substrate transporter"/>
    <property type="match status" value="1"/>
</dbReference>
<dbReference type="InterPro" id="IPR050549">
    <property type="entry name" value="MFS_Trehalose_Transporter"/>
</dbReference>
<evidence type="ECO:0000313" key="8">
    <source>
        <dbReference type="RefSeq" id="XP_052748268.1"/>
    </source>
</evidence>
<feature type="transmembrane region" description="Helical" evidence="5">
    <location>
        <begin position="192"/>
        <end position="210"/>
    </location>
</feature>
<dbReference type="Pfam" id="PF00083">
    <property type="entry name" value="Sugar_tr"/>
    <property type="match status" value="1"/>
</dbReference>
<dbReference type="Proteomes" id="UP001652740">
    <property type="component" value="Unplaced"/>
</dbReference>
<feature type="domain" description="Major facilitator superfamily (MFS) profile" evidence="6">
    <location>
        <begin position="39"/>
        <end position="472"/>
    </location>
</feature>
<keyword evidence="7" id="KW-1185">Reference proteome</keyword>
<dbReference type="InterPro" id="IPR036259">
    <property type="entry name" value="MFS_trans_sf"/>
</dbReference>
<comment type="subcellular location">
    <subcellularLocation>
        <location evidence="1">Membrane</location>
        <topology evidence="1">Multi-pass membrane protein</topology>
    </subcellularLocation>
</comment>
<feature type="transmembrane region" description="Helical" evidence="5">
    <location>
        <begin position="77"/>
        <end position="95"/>
    </location>
</feature>
<proteinExistence type="predicted"/>
<feature type="transmembrane region" description="Helical" evidence="5">
    <location>
        <begin position="381"/>
        <end position="406"/>
    </location>
</feature>
<reference evidence="8" key="1">
    <citation type="submission" date="2025-08" db="UniProtKB">
        <authorList>
            <consortium name="RefSeq"/>
        </authorList>
    </citation>
    <scope>IDENTIFICATION</scope>
    <source>
        <tissue evidence="8">Whole larvae</tissue>
    </source>
</reference>
<feature type="transmembrane region" description="Helical" evidence="5">
    <location>
        <begin position="349"/>
        <end position="369"/>
    </location>
</feature>
<feature type="transmembrane region" description="Helical" evidence="5">
    <location>
        <begin position="131"/>
        <end position="155"/>
    </location>
</feature>
<evidence type="ECO:0000256" key="2">
    <source>
        <dbReference type="ARBA" id="ARBA00022692"/>
    </source>
</evidence>
<name>A0ABM3MAZ3_GALME</name>
<dbReference type="InterPro" id="IPR005828">
    <property type="entry name" value="MFS_sugar_transport-like"/>
</dbReference>
<feature type="transmembrane region" description="Helical" evidence="5">
    <location>
        <begin position="418"/>
        <end position="434"/>
    </location>
</feature>
<dbReference type="Gene3D" id="1.20.1250.20">
    <property type="entry name" value="MFS general substrate transporter like domains"/>
    <property type="match status" value="1"/>
</dbReference>
<dbReference type="GeneID" id="113520199"/>
<evidence type="ECO:0000256" key="5">
    <source>
        <dbReference type="SAM" id="Phobius"/>
    </source>
</evidence>
<feature type="transmembrane region" description="Helical" evidence="5">
    <location>
        <begin position="107"/>
        <end position="125"/>
    </location>
</feature>
<keyword evidence="3 5" id="KW-1133">Transmembrane helix</keyword>
<protein>
    <submittedName>
        <fullName evidence="8">Facilitated trehalose transporter Tret1-like isoform X1</fullName>
    </submittedName>
</protein>
<keyword evidence="4 5" id="KW-0472">Membrane</keyword>
<feature type="transmembrane region" description="Helical" evidence="5">
    <location>
        <begin position="37"/>
        <end position="57"/>
    </location>
</feature>
<evidence type="ECO:0000259" key="6">
    <source>
        <dbReference type="PROSITE" id="PS50850"/>
    </source>
</evidence>
<dbReference type="PANTHER" id="PTHR48021">
    <property type="match status" value="1"/>
</dbReference>
<evidence type="ECO:0000256" key="1">
    <source>
        <dbReference type="ARBA" id="ARBA00004141"/>
    </source>
</evidence>
<feature type="transmembrane region" description="Helical" evidence="5">
    <location>
        <begin position="318"/>
        <end position="337"/>
    </location>
</feature>
<dbReference type="PROSITE" id="PS50850">
    <property type="entry name" value="MFS"/>
    <property type="match status" value="1"/>
</dbReference>
<feature type="transmembrane region" description="Helical" evidence="5">
    <location>
        <begin position="162"/>
        <end position="180"/>
    </location>
</feature>
<dbReference type="PANTHER" id="PTHR48021:SF1">
    <property type="entry name" value="GH07001P-RELATED"/>
    <property type="match status" value="1"/>
</dbReference>
<dbReference type="InterPro" id="IPR020846">
    <property type="entry name" value="MFS_dom"/>
</dbReference>
<keyword evidence="2 5" id="KW-0812">Transmembrane</keyword>
<accession>A0ABM3MAZ3</accession>
<sequence length="491" mass="55771">MAACEYKQVNTKEVIGDDVSLNYQEDSCSWKPFLRQILVVSGTCTVYFICGLYMGAPTVYLPQLRKEPNSTVITDEMASWISSGCSYGALPWVFIHSAAVSVFGRKYTSASTFVYITVISIAFYFCNTPKHLLIFQISLGAPYSAALTVSITILAEYASPKYRGIFLGLKVATLYWGIWVSNAIGTFFHWKYIPVFGFVCSLYNLTVFLWPESPLWLASKGRFEECKISHRWLKGTGKIAEIELENLISTYSKAESLGEETNGNKLALKFFKTLIKKSFYRPLLVSFLSIAMYNLSGKIICSIYAIEIIKKISDSESTAYVAMLILDGVTVFSMYFGCLLIKLLRRRTLLFWSSSISIIFLFALSIYLYLVNISIFNENKIVSILLLVGFSISVSCGPVIMSVSLYGELVPMKHKREATVLISLFFIFLQSSLLKNAPFIFKYFKMHGMFLFFGVSMTTCWFLLYKYLPETKDKTLQEIEDYFKDVNKNSK</sequence>
<dbReference type="RefSeq" id="XP_052748268.1">
    <property type="nucleotide sequence ID" value="XM_052892308.1"/>
</dbReference>
<organism evidence="7 8">
    <name type="scientific">Galleria mellonella</name>
    <name type="common">Greater wax moth</name>
    <dbReference type="NCBI Taxonomy" id="7137"/>
    <lineage>
        <taxon>Eukaryota</taxon>
        <taxon>Metazoa</taxon>
        <taxon>Ecdysozoa</taxon>
        <taxon>Arthropoda</taxon>
        <taxon>Hexapoda</taxon>
        <taxon>Insecta</taxon>
        <taxon>Pterygota</taxon>
        <taxon>Neoptera</taxon>
        <taxon>Endopterygota</taxon>
        <taxon>Lepidoptera</taxon>
        <taxon>Glossata</taxon>
        <taxon>Ditrysia</taxon>
        <taxon>Pyraloidea</taxon>
        <taxon>Pyralidae</taxon>
        <taxon>Galleriinae</taxon>
        <taxon>Galleria</taxon>
    </lineage>
</organism>
<evidence type="ECO:0000313" key="7">
    <source>
        <dbReference type="Proteomes" id="UP001652740"/>
    </source>
</evidence>
<evidence type="ECO:0000256" key="4">
    <source>
        <dbReference type="ARBA" id="ARBA00023136"/>
    </source>
</evidence>
<evidence type="ECO:0000256" key="3">
    <source>
        <dbReference type="ARBA" id="ARBA00022989"/>
    </source>
</evidence>
<feature type="transmembrane region" description="Helical" evidence="5">
    <location>
        <begin position="446"/>
        <end position="465"/>
    </location>
</feature>
<feature type="transmembrane region" description="Helical" evidence="5">
    <location>
        <begin position="283"/>
        <end position="306"/>
    </location>
</feature>
<gene>
    <name evidence="8" type="primary">LOC113520199</name>
</gene>